<dbReference type="Proteomes" id="UP001205748">
    <property type="component" value="Unassembled WGS sequence"/>
</dbReference>
<name>A0AAE3HFU8_9FIRM</name>
<evidence type="ECO:0000259" key="1">
    <source>
        <dbReference type="Pfam" id="PF05709"/>
    </source>
</evidence>
<comment type="caution">
    <text evidence="3">The sequence shown here is derived from an EMBL/GenBank/DDBJ whole genome shotgun (WGS) entry which is preliminary data.</text>
</comment>
<evidence type="ECO:0000259" key="2">
    <source>
        <dbReference type="Pfam" id="PF22768"/>
    </source>
</evidence>
<dbReference type="InterPro" id="IPR054738">
    <property type="entry name" value="Siphovirus-type_tail_C"/>
</dbReference>
<dbReference type="Gene3D" id="2.40.30.200">
    <property type="match status" value="1"/>
</dbReference>
<sequence>MIFGSIDLRQYFKIKNIKKGMLPPIENITQQRPGRDGVTLRRTKIKPRSISAEIEIKGSSKENLNIIIRHLANTLYTPNLNELRFPDELDKFYMAKLEGDTDLDEILYYGNTMLNFICPDPIAYGQLRKIQFENRLKAYNKGTYQSLGIIIVEIIENMDHLKVTLLNTGEFLYLEDNFISGDIVVIDLEEEYIAKNGYSLMSRLYLESDFFPIPVGEFEILVSSGNVTLEYRERWL</sequence>
<dbReference type="InterPro" id="IPR006520">
    <property type="entry name" value="Dit_BPSPP_N"/>
</dbReference>
<evidence type="ECO:0000313" key="3">
    <source>
        <dbReference type="EMBL" id="MCR1897818.1"/>
    </source>
</evidence>
<dbReference type="AlphaFoldDB" id="A0AAE3HFU8"/>
<dbReference type="Pfam" id="PF22768">
    <property type="entry name" value="SPP1_Dit"/>
    <property type="match status" value="1"/>
</dbReference>
<organism evidence="3 4">
    <name type="scientific">Irregularibacter muris</name>
    <dbReference type="NCBI Taxonomy" id="1796619"/>
    <lineage>
        <taxon>Bacteria</taxon>
        <taxon>Bacillati</taxon>
        <taxon>Bacillota</taxon>
        <taxon>Clostridia</taxon>
        <taxon>Eubacteriales</taxon>
        <taxon>Eubacteriaceae</taxon>
        <taxon>Irregularibacter</taxon>
    </lineage>
</organism>
<feature type="domain" description="Siphovirus-type tail component RIFT-related" evidence="1">
    <location>
        <begin position="12"/>
        <end position="118"/>
    </location>
</feature>
<dbReference type="Pfam" id="PF05709">
    <property type="entry name" value="Sipho_tail"/>
    <property type="match status" value="1"/>
</dbReference>
<dbReference type="RefSeq" id="WP_257529267.1">
    <property type="nucleotide sequence ID" value="NZ_JANKAS010000002.1"/>
</dbReference>
<evidence type="ECO:0000313" key="4">
    <source>
        <dbReference type="Proteomes" id="UP001205748"/>
    </source>
</evidence>
<gene>
    <name evidence="3" type="ORF">NSA47_02295</name>
</gene>
<dbReference type="EMBL" id="JANKAS010000002">
    <property type="protein sequence ID" value="MCR1897818.1"/>
    <property type="molecule type" value="Genomic_DNA"/>
</dbReference>
<protein>
    <submittedName>
        <fullName evidence="3">Phage tail family protein</fullName>
    </submittedName>
</protein>
<proteinExistence type="predicted"/>
<dbReference type="InterPro" id="IPR008841">
    <property type="entry name" value="Siphovirus-type_tail_N"/>
</dbReference>
<feature type="domain" description="Siphovirus-type tail component C-terminal" evidence="2">
    <location>
        <begin position="142"/>
        <end position="235"/>
    </location>
</feature>
<dbReference type="NCBIfam" id="TIGR01633">
    <property type="entry name" value="phi3626_gp14_N"/>
    <property type="match status" value="1"/>
</dbReference>
<keyword evidence="4" id="KW-1185">Reference proteome</keyword>
<dbReference type="Gene3D" id="2.60.120.860">
    <property type="match status" value="1"/>
</dbReference>
<reference evidence="3" key="1">
    <citation type="submission" date="2022-07" db="EMBL/GenBank/DDBJ databases">
        <title>Enhanced cultured diversity of the mouse gut microbiota enables custom-made synthetic communities.</title>
        <authorList>
            <person name="Afrizal A."/>
        </authorList>
    </citation>
    <scope>NUCLEOTIDE SEQUENCE</scope>
    <source>
        <strain evidence="3">DSM 28593</strain>
    </source>
</reference>
<accession>A0AAE3HFU8</accession>